<accession>A0ABR3F4W1</accession>
<reference evidence="1 2" key="1">
    <citation type="submission" date="2024-02" db="EMBL/GenBank/DDBJ databases">
        <title>A draft genome for the cacao thread blight pathogen Marasmius crinis-equi.</title>
        <authorList>
            <person name="Cohen S.P."/>
            <person name="Baruah I.K."/>
            <person name="Amoako-Attah I."/>
            <person name="Bukari Y."/>
            <person name="Meinhardt L.W."/>
            <person name="Bailey B.A."/>
        </authorList>
    </citation>
    <scope>NUCLEOTIDE SEQUENCE [LARGE SCALE GENOMIC DNA]</scope>
    <source>
        <strain evidence="1 2">GH-76</strain>
    </source>
</reference>
<dbReference type="Gene3D" id="3.40.630.30">
    <property type="match status" value="1"/>
</dbReference>
<gene>
    <name evidence="1" type="ORF">V5O48_011690</name>
</gene>
<dbReference type="SUPFAM" id="SSF55729">
    <property type="entry name" value="Acyl-CoA N-acyltransferases (Nat)"/>
    <property type="match status" value="1"/>
</dbReference>
<evidence type="ECO:0000313" key="1">
    <source>
        <dbReference type="EMBL" id="KAL0570279.1"/>
    </source>
</evidence>
<name>A0ABR3F4W1_9AGAR</name>
<evidence type="ECO:0000313" key="2">
    <source>
        <dbReference type="Proteomes" id="UP001465976"/>
    </source>
</evidence>
<evidence type="ECO:0008006" key="3">
    <source>
        <dbReference type="Google" id="ProtNLM"/>
    </source>
</evidence>
<protein>
    <recommendedName>
        <fullName evidence="3">N-acetyltransferase domain-containing protein</fullName>
    </recommendedName>
</protein>
<dbReference type="Proteomes" id="UP001465976">
    <property type="component" value="Unassembled WGS sequence"/>
</dbReference>
<proteinExistence type="predicted"/>
<sequence>MVRAFPYIWLATSGSHIQPYHRVILRLYSFSVTNARDTHKIRVATVEDLEDLAAMNQRAFINSPTQTFLAGLRAVNTLSPLPHNSSDVSHYQPLTTEISDKAAREIQTVFIKFLIRRSWSLNARFTVLVVPGNDGKEKIVASTIWPPPIPPVAPKAPSTLSAIRMGLFSVLKYWGFGVMGASTRTGYGFPVNSTFLPSSISPSLFSQATTFWNMITKRRICLERRTTLGTSNLQELTQRLMSSLLREAFEHAPGATFTLEATTPASRDVYQHFGFEVVCELIVTKGKVDARGKTATLQPVSRFILRFESNRAEALL</sequence>
<organism evidence="1 2">
    <name type="scientific">Marasmius crinis-equi</name>
    <dbReference type="NCBI Taxonomy" id="585013"/>
    <lineage>
        <taxon>Eukaryota</taxon>
        <taxon>Fungi</taxon>
        <taxon>Dikarya</taxon>
        <taxon>Basidiomycota</taxon>
        <taxon>Agaricomycotina</taxon>
        <taxon>Agaricomycetes</taxon>
        <taxon>Agaricomycetidae</taxon>
        <taxon>Agaricales</taxon>
        <taxon>Marasmiineae</taxon>
        <taxon>Marasmiaceae</taxon>
        <taxon>Marasmius</taxon>
    </lineage>
</organism>
<dbReference type="InterPro" id="IPR016181">
    <property type="entry name" value="Acyl_CoA_acyltransferase"/>
</dbReference>
<keyword evidence="2" id="KW-1185">Reference proteome</keyword>
<comment type="caution">
    <text evidence="1">The sequence shown here is derived from an EMBL/GenBank/DDBJ whole genome shotgun (WGS) entry which is preliminary data.</text>
</comment>
<dbReference type="EMBL" id="JBAHYK010000963">
    <property type="protein sequence ID" value="KAL0570279.1"/>
    <property type="molecule type" value="Genomic_DNA"/>
</dbReference>